<protein>
    <submittedName>
        <fullName evidence="1">Uncharacterized protein</fullName>
    </submittedName>
</protein>
<sequence>MGFIKSELFDTLKNTLENFMGEIQNFGFVSNGSRIYSALVHSRKSALDFNFTANARSSIYSAATFCPPGPSGNPSSRNMEGFLNIPPKRGVFRGFDRFPESRRKKSVPREPSRFRPYFLKFGAFREQQQTYLVGFQAYDTLFEPCLYGHTQWEVQIPLLFIQG</sequence>
<dbReference type="InterPro" id="IPR001661">
    <property type="entry name" value="Glyco_hydro_37"/>
</dbReference>
<dbReference type="InterPro" id="IPR012341">
    <property type="entry name" value="6hp_glycosidase-like_sf"/>
</dbReference>
<dbReference type="EMBL" id="ML143624">
    <property type="protein sequence ID" value="TBU21318.1"/>
    <property type="molecule type" value="Genomic_DNA"/>
</dbReference>
<dbReference type="OrthoDB" id="3542292at2759"/>
<gene>
    <name evidence="1" type="ORF">BD311DRAFT_245047</name>
</gene>
<evidence type="ECO:0000313" key="1">
    <source>
        <dbReference type="EMBL" id="TBU21318.1"/>
    </source>
</evidence>
<dbReference type="Gene3D" id="1.50.10.10">
    <property type="match status" value="1"/>
</dbReference>
<dbReference type="GO" id="GO:0005991">
    <property type="term" value="P:trehalose metabolic process"/>
    <property type="evidence" value="ECO:0007669"/>
    <property type="project" value="InterPro"/>
</dbReference>
<dbReference type="AlphaFoldDB" id="A0A4Q9M5K9"/>
<reference evidence="1" key="1">
    <citation type="submission" date="2019-01" db="EMBL/GenBank/DDBJ databases">
        <title>Draft genome sequences of three monokaryotic isolates of the white-rot basidiomycete fungus Dichomitus squalens.</title>
        <authorList>
            <consortium name="DOE Joint Genome Institute"/>
            <person name="Lopez S.C."/>
            <person name="Andreopoulos B."/>
            <person name="Pangilinan J."/>
            <person name="Lipzen A."/>
            <person name="Riley R."/>
            <person name="Ahrendt S."/>
            <person name="Ng V."/>
            <person name="Barry K."/>
            <person name="Daum C."/>
            <person name="Grigoriev I.V."/>
            <person name="Hilden K.S."/>
            <person name="Makela M.R."/>
            <person name="de Vries R.P."/>
        </authorList>
    </citation>
    <scope>NUCLEOTIDE SEQUENCE [LARGE SCALE GENOMIC DNA]</scope>
    <source>
        <strain evidence="1">OM18370.1</strain>
    </source>
</reference>
<dbReference type="Pfam" id="PF01204">
    <property type="entry name" value="Trehalase"/>
    <property type="match status" value="1"/>
</dbReference>
<accession>A0A4Q9M5K9</accession>
<dbReference type="Proteomes" id="UP000292957">
    <property type="component" value="Unassembled WGS sequence"/>
</dbReference>
<organism evidence="1">
    <name type="scientific">Dichomitus squalens</name>
    <dbReference type="NCBI Taxonomy" id="114155"/>
    <lineage>
        <taxon>Eukaryota</taxon>
        <taxon>Fungi</taxon>
        <taxon>Dikarya</taxon>
        <taxon>Basidiomycota</taxon>
        <taxon>Agaricomycotina</taxon>
        <taxon>Agaricomycetes</taxon>
        <taxon>Polyporales</taxon>
        <taxon>Polyporaceae</taxon>
        <taxon>Dichomitus</taxon>
    </lineage>
</organism>
<proteinExistence type="predicted"/>
<name>A0A4Q9M5K9_9APHY</name>
<dbReference type="GO" id="GO:0004555">
    <property type="term" value="F:alpha,alpha-trehalase activity"/>
    <property type="evidence" value="ECO:0007669"/>
    <property type="project" value="InterPro"/>
</dbReference>